<accession>A0ABY4VFE6</accession>
<dbReference type="CDD" id="cd01310">
    <property type="entry name" value="TatD_DNAse"/>
    <property type="match status" value="1"/>
</dbReference>
<dbReference type="InterPro" id="IPR001130">
    <property type="entry name" value="TatD-like"/>
</dbReference>
<sequence>MKLIDSHCHFDFQIFETDRAQVWQRCVAKGISQLIIPGVCKSQWQKLALLVDGQPHWHAAAGVHPWWVSKNCQEDEECINEVQLNRALAEHLQQYRCIAVGECGLDAAIATPLEKQIAVFKTQLEVASDLQLPLILHVHRAHNEVLKLLKLYPLPRGGVVHAFSGGEQMAMDYWKMGFYLGVGGTITYSRAAKTRKTVTRMPLESLILESDAPDMPLSGRQGQRNSPENLPLIAAELAALRGISLQEIASATRKNTEILFTL</sequence>
<dbReference type="InterPro" id="IPR032466">
    <property type="entry name" value="Metal_Hydrolase"/>
</dbReference>
<evidence type="ECO:0000256" key="1">
    <source>
        <dbReference type="ARBA" id="ARBA00009275"/>
    </source>
</evidence>
<comment type="similarity">
    <text evidence="1">Belongs to the metallo-dependent hydrolases superfamily. TatD-type hydrolase family.</text>
</comment>
<dbReference type="PANTHER" id="PTHR46124:SF3">
    <property type="entry name" value="HYDROLASE"/>
    <property type="match status" value="1"/>
</dbReference>
<dbReference type="PIRSF" id="PIRSF005902">
    <property type="entry name" value="DNase_TatD"/>
    <property type="match status" value="1"/>
</dbReference>
<dbReference type="PANTHER" id="PTHR46124">
    <property type="entry name" value="D-AMINOACYL-TRNA DEACYLASE"/>
    <property type="match status" value="1"/>
</dbReference>
<keyword evidence="2 3" id="KW-0378">Hydrolase</keyword>
<evidence type="ECO:0000313" key="4">
    <source>
        <dbReference type="Proteomes" id="UP001055658"/>
    </source>
</evidence>
<evidence type="ECO:0000256" key="2">
    <source>
        <dbReference type="ARBA" id="ARBA00022801"/>
    </source>
</evidence>
<dbReference type="SUPFAM" id="SSF51556">
    <property type="entry name" value="Metallo-dependent hydrolases"/>
    <property type="match status" value="1"/>
</dbReference>
<dbReference type="InterPro" id="IPR018228">
    <property type="entry name" value="DNase_TatD-rel_CS"/>
</dbReference>
<dbReference type="Pfam" id="PF01026">
    <property type="entry name" value="TatD_DNase"/>
    <property type="match status" value="1"/>
</dbReference>
<gene>
    <name evidence="3" type="ORF">MJO52_07690</name>
</gene>
<dbReference type="EMBL" id="CP092418">
    <property type="protein sequence ID" value="USD23002.1"/>
    <property type="molecule type" value="Genomic_DNA"/>
</dbReference>
<dbReference type="GO" id="GO:0016787">
    <property type="term" value="F:hydrolase activity"/>
    <property type="evidence" value="ECO:0007669"/>
    <property type="project" value="UniProtKB-KW"/>
</dbReference>
<name>A0ABY4VFE6_9GAMM</name>
<reference evidence="3" key="1">
    <citation type="submission" date="2022-02" db="EMBL/GenBank/DDBJ databases">
        <title>Coral-associated bacteria.</title>
        <authorList>
            <person name="Tang K."/>
            <person name="Wang X."/>
        </authorList>
    </citation>
    <scope>NUCLEOTIDE SEQUENCE</scope>
    <source>
        <strain evidence="3">SCSIO 43006</strain>
    </source>
</reference>
<evidence type="ECO:0000313" key="3">
    <source>
        <dbReference type="EMBL" id="USD23002.1"/>
    </source>
</evidence>
<proteinExistence type="inferred from homology"/>
<dbReference type="PROSITE" id="PS01137">
    <property type="entry name" value="TATD_1"/>
    <property type="match status" value="1"/>
</dbReference>
<protein>
    <submittedName>
        <fullName evidence="3">TatD family hydrolase</fullName>
    </submittedName>
</protein>
<keyword evidence="4" id="KW-1185">Reference proteome</keyword>
<dbReference type="Gene3D" id="3.20.20.140">
    <property type="entry name" value="Metal-dependent hydrolases"/>
    <property type="match status" value="1"/>
</dbReference>
<dbReference type="Proteomes" id="UP001055658">
    <property type="component" value="Chromosome"/>
</dbReference>
<dbReference type="RefSeq" id="WP_252085354.1">
    <property type="nucleotide sequence ID" value="NZ_CP092418.1"/>
</dbReference>
<organism evidence="3 4">
    <name type="scientific">Microbulbifer variabilis</name>
    <dbReference type="NCBI Taxonomy" id="266805"/>
    <lineage>
        <taxon>Bacteria</taxon>
        <taxon>Pseudomonadati</taxon>
        <taxon>Pseudomonadota</taxon>
        <taxon>Gammaproteobacteria</taxon>
        <taxon>Cellvibrionales</taxon>
        <taxon>Microbulbiferaceae</taxon>
        <taxon>Microbulbifer</taxon>
    </lineage>
</organism>